<dbReference type="SUPFAM" id="SSF53756">
    <property type="entry name" value="UDP-Glycosyltransferase/glycogen phosphorylase"/>
    <property type="match status" value="1"/>
</dbReference>
<gene>
    <name evidence="3" type="ORF">TSACC_22084</name>
</gene>
<evidence type="ECO:0000259" key="1">
    <source>
        <dbReference type="Pfam" id="PF00534"/>
    </source>
</evidence>
<reference evidence="4" key="1">
    <citation type="journal article" date="2017" name="Genome Announc.">
        <title>Draft Genome Sequence of Terrimicrobium sacchariphilum NM-5T, a Facultative Anaerobic Soil Bacterium of the Class Spartobacteria.</title>
        <authorList>
            <person name="Qiu Y.L."/>
            <person name="Tourlousse D.M."/>
            <person name="Matsuura N."/>
            <person name="Ohashi A."/>
            <person name="Sekiguchi Y."/>
        </authorList>
    </citation>
    <scope>NUCLEOTIDE SEQUENCE [LARGE SCALE GENOMIC DNA]</scope>
    <source>
        <strain evidence="4">NM-5</strain>
    </source>
</reference>
<comment type="caution">
    <text evidence="3">The sequence shown here is derived from an EMBL/GenBank/DDBJ whole genome shotgun (WGS) entry which is preliminary data.</text>
</comment>
<dbReference type="PANTHER" id="PTHR45947:SF14">
    <property type="entry name" value="SLL1723 PROTEIN"/>
    <property type="match status" value="1"/>
</dbReference>
<accession>A0A146GA34</accession>
<organism evidence="3 4">
    <name type="scientific">Terrimicrobium sacchariphilum</name>
    <dbReference type="NCBI Taxonomy" id="690879"/>
    <lineage>
        <taxon>Bacteria</taxon>
        <taxon>Pseudomonadati</taxon>
        <taxon>Verrucomicrobiota</taxon>
        <taxon>Terrimicrobiia</taxon>
        <taxon>Terrimicrobiales</taxon>
        <taxon>Terrimicrobiaceae</taxon>
        <taxon>Terrimicrobium</taxon>
    </lineage>
</organism>
<dbReference type="Pfam" id="PF13439">
    <property type="entry name" value="Glyco_transf_4"/>
    <property type="match status" value="1"/>
</dbReference>
<keyword evidence="3" id="KW-0808">Transferase</keyword>
<dbReference type="InParanoid" id="A0A146GA34"/>
<dbReference type="PANTHER" id="PTHR45947">
    <property type="entry name" value="SULFOQUINOVOSYL TRANSFERASE SQD2"/>
    <property type="match status" value="1"/>
</dbReference>
<feature type="domain" description="Glycosyltransferase subfamily 4-like N-terminal" evidence="2">
    <location>
        <begin position="73"/>
        <end position="206"/>
    </location>
</feature>
<dbReference type="CDD" id="cd03801">
    <property type="entry name" value="GT4_PimA-like"/>
    <property type="match status" value="1"/>
</dbReference>
<evidence type="ECO:0000313" key="4">
    <source>
        <dbReference type="Proteomes" id="UP000076023"/>
    </source>
</evidence>
<dbReference type="GO" id="GO:0016757">
    <property type="term" value="F:glycosyltransferase activity"/>
    <property type="evidence" value="ECO:0007669"/>
    <property type="project" value="InterPro"/>
</dbReference>
<dbReference type="AlphaFoldDB" id="A0A146GA34"/>
<keyword evidence="4" id="KW-1185">Reference proteome</keyword>
<dbReference type="InterPro" id="IPR050194">
    <property type="entry name" value="Glycosyltransferase_grp1"/>
</dbReference>
<sequence length="413" mass="46383">MDDSTKAGGFAYLFEKFPSFSQTFCFREVAEMRRQGIKCPVYSVREPTGEPPQDFPEGLKEAITYLPACFHEWTGSVRHRRKTLQCTIPKMVKRWGDEIEKRRIHEALWLAEDFQRRGIRHVHAHFAGLAARTAYWLHDLHGVAYSFTAHANDVFCDEPKHRLETMVAGAKVITTETEYSRKFLQDLFPKYADKVYRTYNGIDISRFIPGTEKSNPPVIISVGRYIEKKGFADLISACAQLKDLSFVCQVVGRGPLEEELKNQAAAMGVGDKVQITGPRTESEIIEILSRASLFVLPCVKSCDGGSDNLPTVIMEAMAMALPVISTPIAGVPEMVIEGQTGYLVPEHNPDALAQSMREILSNPARADQFGKGGRALAEDRFDIARTVQTLRDVLEQHEAFRPRSRSILSSLWS</sequence>
<dbReference type="InterPro" id="IPR028098">
    <property type="entry name" value="Glyco_trans_4-like_N"/>
</dbReference>
<dbReference type="Gene3D" id="3.40.50.2000">
    <property type="entry name" value="Glycogen Phosphorylase B"/>
    <property type="match status" value="2"/>
</dbReference>
<dbReference type="InterPro" id="IPR001296">
    <property type="entry name" value="Glyco_trans_1"/>
</dbReference>
<name>A0A146GA34_TERSA</name>
<feature type="domain" description="Glycosyl transferase family 1" evidence="1">
    <location>
        <begin position="212"/>
        <end position="374"/>
    </location>
</feature>
<dbReference type="Proteomes" id="UP000076023">
    <property type="component" value="Unassembled WGS sequence"/>
</dbReference>
<dbReference type="Pfam" id="PF00534">
    <property type="entry name" value="Glycos_transf_1"/>
    <property type="match status" value="1"/>
</dbReference>
<evidence type="ECO:0000259" key="2">
    <source>
        <dbReference type="Pfam" id="PF13439"/>
    </source>
</evidence>
<proteinExistence type="predicted"/>
<dbReference type="STRING" id="690879.TSACC_22084"/>
<dbReference type="RefSeq" id="WP_075079372.1">
    <property type="nucleotide sequence ID" value="NZ_BDCO01000002.1"/>
</dbReference>
<evidence type="ECO:0000313" key="3">
    <source>
        <dbReference type="EMBL" id="GAT33667.1"/>
    </source>
</evidence>
<dbReference type="OrthoDB" id="506201at2"/>
<dbReference type="EMBL" id="BDCO01000002">
    <property type="protein sequence ID" value="GAT33667.1"/>
    <property type="molecule type" value="Genomic_DNA"/>
</dbReference>
<protein>
    <submittedName>
        <fullName evidence="3">Glycosyltransferase</fullName>
    </submittedName>
</protein>